<protein>
    <submittedName>
        <fullName evidence="1">Uncharacterized protein</fullName>
    </submittedName>
</protein>
<name>A0ABP4PGT9_9ACTN</name>
<evidence type="ECO:0000313" key="1">
    <source>
        <dbReference type="EMBL" id="GAA1578913.1"/>
    </source>
</evidence>
<keyword evidence="2" id="KW-1185">Reference proteome</keyword>
<reference evidence="2" key="1">
    <citation type="journal article" date="2019" name="Int. J. Syst. Evol. Microbiol.">
        <title>The Global Catalogue of Microorganisms (GCM) 10K type strain sequencing project: providing services to taxonomists for standard genome sequencing and annotation.</title>
        <authorList>
            <consortium name="The Broad Institute Genomics Platform"/>
            <consortium name="The Broad Institute Genome Sequencing Center for Infectious Disease"/>
            <person name="Wu L."/>
            <person name="Ma J."/>
        </authorList>
    </citation>
    <scope>NUCLEOTIDE SEQUENCE [LARGE SCALE GENOMIC DNA]</scope>
    <source>
        <strain evidence="2">JCM 14969</strain>
    </source>
</reference>
<evidence type="ECO:0000313" key="2">
    <source>
        <dbReference type="Proteomes" id="UP001500393"/>
    </source>
</evidence>
<accession>A0ABP4PGT9</accession>
<dbReference type="Proteomes" id="UP001500393">
    <property type="component" value="Unassembled WGS sequence"/>
</dbReference>
<organism evidence="1 2">
    <name type="scientific">Kribbella sancticallisti</name>
    <dbReference type="NCBI Taxonomy" id="460087"/>
    <lineage>
        <taxon>Bacteria</taxon>
        <taxon>Bacillati</taxon>
        <taxon>Actinomycetota</taxon>
        <taxon>Actinomycetes</taxon>
        <taxon>Propionibacteriales</taxon>
        <taxon>Kribbellaceae</taxon>
        <taxon>Kribbella</taxon>
    </lineage>
</organism>
<proteinExistence type="predicted"/>
<gene>
    <name evidence="1" type="ORF">GCM10009789_35750</name>
</gene>
<sequence length="338" mass="39314">MQALERSSLEHDVPHVWNWWQEGRHEAEHARIWKVLAEWDHATPRPALTEDEIEQHVQAEMKRLDEHLAGVRQSKHDLAARRYDETRHRKRLEMMRAEADSAFFAHVADAPASTAQCERAEQRSADCRAVARTLRAELGDPDQVIDRWGTYPAERRVWNLDFHMRCWRYPCLREWADSDKRRFNALLKMPPPDPAEMCSECQAPTMWHEYDISLSLFQARPEADSKAETIARLLPGWWERCPACTAYQIEHRWGTANVLPDFDGEQWRAMLPPMLRAIFAPAPRRQTAQRRRPTSQPLAVIQAGPIAEVVARLAEIQQVHPTAQLRPADRGTWAVWPK</sequence>
<dbReference type="EMBL" id="BAAAOS010000020">
    <property type="protein sequence ID" value="GAA1578913.1"/>
    <property type="molecule type" value="Genomic_DNA"/>
</dbReference>
<comment type="caution">
    <text evidence="1">The sequence shown here is derived from an EMBL/GenBank/DDBJ whole genome shotgun (WGS) entry which is preliminary data.</text>
</comment>